<dbReference type="PRINTS" id="PR00081">
    <property type="entry name" value="GDHRDH"/>
</dbReference>
<dbReference type="PANTHER" id="PTHR42879">
    <property type="entry name" value="3-OXOACYL-(ACYL-CARRIER-PROTEIN) REDUCTASE"/>
    <property type="match status" value="1"/>
</dbReference>
<reference evidence="3 4" key="1">
    <citation type="submission" date="2019-03" db="EMBL/GenBank/DDBJ databases">
        <title>Genomic Encyclopedia of Type Strains, Phase IV (KMG-IV): sequencing the most valuable type-strain genomes for metagenomic binning, comparative biology and taxonomic classification.</title>
        <authorList>
            <person name="Goeker M."/>
        </authorList>
    </citation>
    <scope>NUCLEOTIDE SEQUENCE [LARGE SCALE GENOMIC DNA]</scope>
    <source>
        <strain evidence="3 4">DSM 23802</strain>
    </source>
</reference>
<organism evidence="3 4">
    <name type="scientific">Tepidibacillus fermentans</name>
    <dbReference type="NCBI Taxonomy" id="1281767"/>
    <lineage>
        <taxon>Bacteria</taxon>
        <taxon>Bacillati</taxon>
        <taxon>Bacillota</taxon>
        <taxon>Bacilli</taxon>
        <taxon>Bacillales</taxon>
        <taxon>Bacillaceae</taxon>
        <taxon>Tepidibacillus</taxon>
    </lineage>
</organism>
<dbReference type="EMBL" id="SMAB01000001">
    <property type="protein sequence ID" value="TCS84513.1"/>
    <property type="molecule type" value="Genomic_DNA"/>
</dbReference>
<evidence type="ECO:0000313" key="3">
    <source>
        <dbReference type="EMBL" id="TCS84513.1"/>
    </source>
</evidence>
<protein>
    <recommendedName>
        <fullName evidence="5">Short-subunit dehydrogenase</fullName>
    </recommendedName>
</protein>
<dbReference type="AlphaFoldDB" id="A0A4R3KKU6"/>
<evidence type="ECO:0000313" key="4">
    <source>
        <dbReference type="Proteomes" id="UP000295788"/>
    </source>
</evidence>
<dbReference type="Gene3D" id="3.40.50.720">
    <property type="entry name" value="NAD(P)-binding Rossmann-like Domain"/>
    <property type="match status" value="1"/>
</dbReference>
<dbReference type="SUPFAM" id="SSF51735">
    <property type="entry name" value="NAD(P)-binding Rossmann-fold domains"/>
    <property type="match status" value="1"/>
</dbReference>
<comment type="similarity">
    <text evidence="1 2">Belongs to the short-chain dehydrogenases/reductases (SDR) family.</text>
</comment>
<dbReference type="InterPro" id="IPR036291">
    <property type="entry name" value="NAD(P)-bd_dom_sf"/>
</dbReference>
<dbReference type="PRINTS" id="PR00080">
    <property type="entry name" value="SDRFAMILY"/>
</dbReference>
<evidence type="ECO:0000256" key="2">
    <source>
        <dbReference type="RuleBase" id="RU000363"/>
    </source>
</evidence>
<evidence type="ECO:0000256" key="1">
    <source>
        <dbReference type="ARBA" id="ARBA00006484"/>
    </source>
</evidence>
<name>A0A4R3KKU6_9BACI</name>
<proteinExistence type="inferred from homology"/>
<accession>A0A4R3KKU6</accession>
<dbReference type="Pfam" id="PF00106">
    <property type="entry name" value="adh_short"/>
    <property type="match status" value="1"/>
</dbReference>
<dbReference type="InterPro" id="IPR002347">
    <property type="entry name" value="SDR_fam"/>
</dbReference>
<dbReference type="OrthoDB" id="9775296at2"/>
<dbReference type="CDD" id="cd05233">
    <property type="entry name" value="SDR_c"/>
    <property type="match status" value="1"/>
</dbReference>
<gene>
    <name evidence="3" type="ORF">EDD72_101177</name>
</gene>
<dbReference type="PANTHER" id="PTHR42879:SF2">
    <property type="entry name" value="3-OXOACYL-[ACYL-CARRIER-PROTEIN] REDUCTASE FABG"/>
    <property type="match status" value="1"/>
</dbReference>
<evidence type="ECO:0008006" key="5">
    <source>
        <dbReference type="Google" id="ProtNLM"/>
    </source>
</evidence>
<comment type="caution">
    <text evidence="3">The sequence shown here is derived from an EMBL/GenBank/DDBJ whole genome shotgun (WGS) entry which is preliminary data.</text>
</comment>
<sequence>MKTAIVTGASSGIGLAIAKKLNRLGFVVYGLARDFSKTDDQHEHFQKIVCDVTDTKQLIEVTKKIKEQEKDIFILVNNAGVGYFGPHETLSPKQIETMIATNLQAPLILSNLLLRELRKSKGYIINISSITAKKSSSFGCAYSATKAGLSHFGISLFDEVRKSGVKIVTIHPDITQTPFYDHLDFQEGDVPESYITPECVANAVETILSQREGTVLTELTIQPQRHMISRKNQIKRSK</sequence>
<dbReference type="Proteomes" id="UP000295788">
    <property type="component" value="Unassembled WGS sequence"/>
</dbReference>
<keyword evidence="4" id="KW-1185">Reference proteome</keyword>
<dbReference type="RefSeq" id="WP_132766744.1">
    <property type="nucleotide sequence ID" value="NZ_SMAB01000001.1"/>
</dbReference>
<dbReference type="InterPro" id="IPR050259">
    <property type="entry name" value="SDR"/>
</dbReference>